<dbReference type="InterPro" id="IPR009057">
    <property type="entry name" value="Homeodomain-like_sf"/>
</dbReference>
<evidence type="ECO:0000256" key="4">
    <source>
        <dbReference type="PROSITE-ProRule" id="PRU00335"/>
    </source>
</evidence>
<feature type="domain" description="HTH tetR-type" evidence="5">
    <location>
        <begin position="18"/>
        <end position="78"/>
    </location>
</feature>
<evidence type="ECO:0000259" key="5">
    <source>
        <dbReference type="PROSITE" id="PS50977"/>
    </source>
</evidence>
<dbReference type="EMBL" id="JAAKZF010000001">
    <property type="protein sequence ID" value="NGO49897.1"/>
    <property type="molecule type" value="Genomic_DNA"/>
</dbReference>
<dbReference type="Pfam" id="PF00440">
    <property type="entry name" value="TetR_N"/>
    <property type="match status" value="1"/>
</dbReference>
<dbReference type="SUPFAM" id="SSF48498">
    <property type="entry name" value="Tetracyclin repressor-like, C-terminal domain"/>
    <property type="match status" value="1"/>
</dbReference>
<dbReference type="AlphaFoldDB" id="A0A6G4W6V5"/>
<keyword evidence="2 4" id="KW-0238">DNA-binding</keyword>
<dbReference type="GO" id="GO:0000976">
    <property type="term" value="F:transcription cis-regulatory region binding"/>
    <property type="evidence" value="ECO:0007669"/>
    <property type="project" value="TreeGrafter"/>
</dbReference>
<keyword evidence="3" id="KW-0804">Transcription</keyword>
<dbReference type="PANTHER" id="PTHR30055:SF212">
    <property type="entry name" value="TETR-FAMILY FAMILY TRANSCRIPTIONAL REGULATOR"/>
    <property type="match status" value="1"/>
</dbReference>
<dbReference type="InterPro" id="IPR036271">
    <property type="entry name" value="Tet_transcr_reg_TetR-rel_C_sf"/>
</dbReference>
<evidence type="ECO:0000256" key="1">
    <source>
        <dbReference type="ARBA" id="ARBA00023015"/>
    </source>
</evidence>
<evidence type="ECO:0000256" key="2">
    <source>
        <dbReference type="ARBA" id="ARBA00023125"/>
    </source>
</evidence>
<dbReference type="SUPFAM" id="SSF46689">
    <property type="entry name" value="Homeodomain-like"/>
    <property type="match status" value="1"/>
</dbReference>
<protein>
    <submittedName>
        <fullName evidence="6">TetR/AcrR family transcriptional regulator</fullName>
    </submittedName>
</protein>
<accession>A0A6G4W6V5</accession>
<dbReference type="InterPro" id="IPR001647">
    <property type="entry name" value="HTH_TetR"/>
</dbReference>
<sequence>MNDPKPLSAQDRRERQKAEVRAELLAAAHELVREEGYEGLTIRKLAKRVGYAPMSVYSYFADKHAILHAIADDAFESLARRLEAQAPKEPLAALRKMMTEYAAFGLENPNEYRTVFMTDDHTHDPGQSIAEPEKRNPALQLLLKRVQACMDAGIFQGDVHAFATLLWSFGHGTVSLLITFPHYPFGDRQKFLEMSMDVALAGLKAHPVDPLMPPEARC</sequence>
<dbReference type="PRINTS" id="PR00455">
    <property type="entry name" value="HTHTETR"/>
</dbReference>
<dbReference type="InterPro" id="IPR025996">
    <property type="entry name" value="MT1864/Rv1816-like_C"/>
</dbReference>
<reference evidence="6 7" key="1">
    <citation type="submission" date="2020-02" db="EMBL/GenBank/DDBJ databases">
        <title>Genome sequence of strain CCNWXJ40-4.</title>
        <authorList>
            <person name="Gao J."/>
            <person name="Sun J."/>
        </authorList>
    </citation>
    <scope>NUCLEOTIDE SEQUENCE [LARGE SCALE GENOMIC DNA]</scope>
    <source>
        <strain evidence="6 7">CCNWXJ 40-4</strain>
    </source>
</reference>
<dbReference type="Proteomes" id="UP001642900">
    <property type="component" value="Unassembled WGS sequence"/>
</dbReference>
<proteinExistence type="predicted"/>
<feature type="DNA-binding region" description="H-T-H motif" evidence="4">
    <location>
        <begin position="41"/>
        <end position="60"/>
    </location>
</feature>
<dbReference type="PROSITE" id="PS50977">
    <property type="entry name" value="HTH_TETR_2"/>
    <property type="match status" value="1"/>
</dbReference>
<keyword evidence="7" id="KW-1185">Reference proteome</keyword>
<dbReference type="Pfam" id="PF13305">
    <property type="entry name" value="TetR_C_33"/>
    <property type="match status" value="1"/>
</dbReference>
<evidence type="ECO:0000256" key="3">
    <source>
        <dbReference type="ARBA" id="ARBA00023163"/>
    </source>
</evidence>
<comment type="caution">
    <text evidence="6">The sequence shown here is derived from an EMBL/GenBank/DDBJ whole genome shotgun (WGS) entry which is preliminary data.</text>
</comment>
<dbReference type="Gene3D" id="1.10.357.10">
    <property type="entry name" value="Tetracycline Repressor, domain 2"/>
    <property type="match status" value="1"/>
</dbReference>
<name>A0A6G4W6V5_9HYPH</name>
<keyword evidence="1" id="KW-0805">Transcription regulation</keyword>
<gene>
    <name evidence="6" type="ORF">G6N73_01680</name>
</gene>
<organism evidence="6 7">
    <name type="scientific">Allomesorhizobium camelthorni</name>
    <dbReference type="NCBI Taxonomy" id="475069"/>
    <lineage>
        <taxon>Bacteria</taxon>
        <taxon>Pseudomonadati</taxon>
        <taxon>Pseudomonadota</taxon>
        <taxon>Alphaproteobacteria</taxon>
        <taxon>Hyphomicrobiales</taxon>
        <taxon>Phyllobacteriaceae</taxon>
        <taxon>Allomesorhizobium</taxon>
    </lineage>
</organism>
<dbReference type="RefSeq" id="WP_165022361.1">
    <property type="nucleotide sequence ID" value="NZ_JAAKZF010000001.1"/>
</dbReference>
<evidence type="ECO:0000313" key="6">
    <source>
        <dbReference type="EMBL" id="NGO49897.1"/>
    </source>
</evidence>
<dbReference type="PANTHER" id="PTHR30055">
    <property type="entry name" value="HTH-TYPE TRANSCRIPTIONAL REGULATOR RUTR"/>
    <property type="match status" value="1"/>
</dbReference>
<dbReference type="InterPro" id="IPR050109">
    <property type="entry name" value="HTH-type_TetR-like_transc_reg"/>
</dbReference>
<dbReference type="GO" id="GO:0003700">
    <property type="term" value="F:DNA-binding transcription factor activity"/>
    <property type="evidence" value="ECO:0007669"/>
    <property type="project" value="TreeGrafter"/>
</dbReference>
<evidence type="ECO:0000313" key="7">
    <source>
        <dbReference type="Proteomes" id="UP001642900"/>
    </source>
</evidence>